<accession>A0A7M1RXF0</accession>
<evidence type="ECO:0000313" key="2">
    <source>
        <dbReference type="EMBL" id="QOR59133.1"/>
    </source>
</evidence>
<keyword evidence="1" id="KW-0812">Transmembrane</keyword>
<dbReference type="GeneID" id="65129654"/>
<feature type="transmembrane region" description="Helical" evidence="1">
    <location>
        <begin position="36"/>
        <end position="55"/>
    </location>
</feature>
<dbReference type="Proteomes" id="UP000594132">
    <property type="component" value="Segment"/>
</dbReference>
<name>A0A7M1RXF0_9CAUD</name>
<protein>
    <submittedName>
        <fullName evidence="2">Putative tail protein</fullName>
    </submittedName>
</protein>
<organism evidence="2 3">
    <name type="scientific">uncultured phage cr111_1</name>
    <dbReference type="NCBI Taxonomy" id="2772071"/>
    <lineage>
        <taxon>Viruses</taxon>
        <taxon>Duplodnaviria</taxon>
        <taxon>Heunggongvirae</taxon>
        <taxon>Uroviricota</taxon>
        <taxon>Caudoviricetes</taxon>
        <taxon>Crassvirales</taxon>
        <taxon>Steigviridae</taxon>
        <taxon>Asinivirinae</taxon>
        <taxon>Lahndsivirus</taxon>
        <taxon>Lahndsivirus rarus</taxon>
    </lineage>
</organism>
<evidence type="ECO:0000256" key="1">
    <source>
        <dbReference type="SAM" id="Phobius"/>
    </source>
</evidence>
<sequence>MEIIEKVKEKEIPAAEYCDKYGYGSGYGRRDVNGKANAGLTLGIIGTALGAWALFGRNRGTGLLGGASGLGSGLGGANININGLESGMGTANGITSPSAFQAWQKGCENALDLQAGIYNLAMTYQNNRFADRQQLDSELFGVYKSQIDADFGLYKSTRDGFDVLSAKQNQDAFNLYKSQRDADDSIRKELSDLKAQVAINAAVRPYQDKLIQCEIDKAFTAGINYTDRKTCNVLYGQVVLPDTPTVTGYVGANRCGCPMVVPAAATPTA</sequence>
<proteinExistence type="predicted"/>
<evidence type="ECO:0000313" key="3">
    <source>
        <dbReference type="Proteomes" id="UP000594132"/>
    </source>
</evidence>
<reference evidence="2 3" key="1">
    <citation type="submission" date="2020-07" db="EMBL/GenBank/DDBJ databases">
        <title>Taxonomic proposal: Crassvirales, a new order of highly abundant and diverse bacterial viruses.</title>
        <authorList>
            <person name="Shkoporov A.N."/>
            <person name="Stockdale S.R."/>
            <person name="Guerin E."/>
            <person name="Ross R.P."/>
            <person name="Hill C."/>
        </authorList>
    </citation>
    <scope>NUCLEOTIDE SEQUENCE [LARGE SCALE GENOMIC DNA]</scope>
</reference>
<dbReference type="RefSeq" id="YP_010111291.1">
    <property type="nucleotide sequence ID" value="NC_055880.1"/>
</dbReference>
<keyword evidence="1" id="KW-0472">Membrane</keyword>
<keyword evidence="3" id="KW-1185">Reference proteome</keyword>
<dbReference type="KEGG" id="vg:65129654"/>
<dbReference type="EMBL" id="MT774387">
    <property type="protein sequence ID" value="QOR59133.1"/>
    <property type="molecule type" value="Genomic_DNA"/>
</dbReference>
<keyword evidence="1" id="KW-1133">Transmembrane helix</keyword>